<dbReference type="GeneID" id="34521176"/>
<dbReference type="Pfam" id="PF04032">
    <property type="entry name" value="Rpr2"/>
    <property type="match status" value="1"/>
</dbReference>
<dbReference type="EMBL" id="HG793128">
    <property type="protein sequence ID" value="CDK27796.1"/>
    <property type="molecule type" value="Genomic_DNA"/>
</dbReference>
<comment type="similarity">
    <text evidence="4">Belongs to the eukaryotic/archaeal RNase P protein component 4 family.</text>
</comment>
<dbReference type="GO" id="GO:0046872">
    <property type="term" value="F:metal ion binding"/>
    <property type="evidence" value="ECO:0007669"/>
    <property type="project" value="UniProtKB-KW"/>
</dbReference>
<organism evidence="6 7">
    <name type="scientific">Kuraishia capsulata CBS 1993</name>
    <dbReference type="NCBI Taxonomy" id="1382522"/>
    <lineage>
        <taxon>Eukaryota</taxon>
        <taxon>Fungi</taxon>
        <taxon>Dikarya</taxon>
        <taxon>Ascomycota</taxon>
        <taxon>Saccharomycotina</taxon>
        <taxon>Pichiomycetes</taxon>
        <taxon>Pichiales</taxon>
        <taxon>Pichiaceae</taxon>
        <taxon>Kuraishia</taxon>
    </lineage>
</organism>
<dbReference type="STRING" id="1382522.W6MML0"/>
<dbReference type="Gene3D" id="6.20.50.20">
    <property type="match status" value="1"/>
</dbReference>
<proteinExistence type="inferred from homology"/>
<evidence type="ECO:0000256" key="4">
    <source>
        <dbReference type="ARBA" id="ARBA00038402"/>
    </source>
</evidence>
<evidence type="ECO:0000256" key="3">
    <source>
        <dbReference type="ARBA" id="ARBA00022833"/>
    </source>
</evidence>
<dbReference type="OrthoDB" id="128536at2759"/>
<dbReference type="GO" id="GO:0005655">
    <property type="term" value="C:nucleolar ribonuclease P complex"/>
    <property type="evidence" value="ECO:0007669"/>
    <property type="project" value="TreeGrafter"/>
</dbReference>
<dbReference type="Proteomes" id="UP000019384">
    <property type="component" value="Unassembled WGS sequence"/>
</dbReference>
<keyword evidence="7" id="KW-1185">Reference proteome</keyword>
<evidence type="ECO:0000313" key="6">
    <source>
        <dbReference type="EMBL" id="CDK27796.1"/>
    </source>
</evidence>
<evidence type="ECO:0008006" key="8">
    <source>
        <dbReference type="Google" id="ProtNLM"/>
    </source>
</evidence>
<evidence type="ECO:0000256" key="1">
    <source>
        <dbReference type="ARBA" id="ARBA00022694"/>
    </source>
</evidence>
<accession>W6MML0</accession>
<dbReference type="AlphaFoldDB" id="W6MML0"/>
<keyword evidence="2" id="KW-0479">Metal-binding</keyword>
<protein>
    <recommendedName>
        <fullName evidence="8">Rpr2-domain-containing protein</fullName>
    </recommendedName>
</protein>
<keyword evidence="3" id="KW-0862">Zinc</keyword>
<gene>
    <name evidence="6" type="ORF">KUCA_T00003775001</name>
</gene>
<evidence type="ECO:0000313" key="7">
    <source>
        <dbReference type="Proteomes" id="UP000019384"/>
    </source>
</evidence>
<dbReference type="RefSeq" id="XP_022459788.1">
    <property type="nucleotide sequence ID" value="XM_022602223.1"/>
</dbReference>
<feature type="region of interest" description="Disordered" evidence="5">
    <location>
        <begin position="1"/>
        <end position="26"/>
    </location>
</feature>
<dbReference type="InterPro" id="IPR007175">
    <property type="entry name" value="Rpr2/Snm1/Rpp21"/>
</dbReference>
<evidence type="ECO:0000256" key="5">
    <source>
        <dbReference type="SAM" id="MobiDB-lite"/>
    </source>
</evidence>
<reference evidence="6" key="1">
    <citation type="submission" date="2013-12" db="EMBL/GenBank/DDBJ databases">
        <authorList>
            <person name="Genoscope - CEA"/>
        </authorList>
    </citation>
    <scope>NUCLEOTIDE SEQUENCE</scope>
    <source>
        <strain evidence="6">CBS 1993</strain>
    </source>
</reference>
<evidence type="ECO:0000256" key="2">
    <source>
        <dbReference type="ARBA" id="ARBA00022723"/>
    </source>
</evidence>
<name>W6MML0_9ASCO</name>
<dbReference type="PANTHER" id="PTHR14742:SF0">
    <property type="entry name" value="RIBONUCLEASE P PROTEIN SUBUNIT P21"/>
    <property type="match status" value="1"/>
</dbReference>
<dbReference type="GO" id="GO:0008033">
    <property type="term" value="P:tRNA processing"/>
    <property type="evidence" value="ECO:0007669"/>
    <property type="project" value="UniProtKB-KW"/>
</dbReference>
<dbReference type="PANTHER" id="PTHR14742">
    <property type="entry name" value="RIBONUCLEASE P SUBUNIT P21"/>
    <property type="match status" value="1"/>
</dbReference>
<dbReference type="HOGENOM" id="CLU_079140_4_0_1"/>
<sequence>MTGDHSSPRKPKLPKPPKQIPRKEHHARLSYLYQISTLMAARSESSDNEKDMETLSRVYARNLDIVSKKAVLKLSPTVKRSICKKCHRRQIEGITMSTRLSNPSKKKTKNNDIMECSCKCGETRRFPIGKNPDFTPFHEREDHVVAEA</sequence>
<reference evidence="6" key="2">
    <citation type="submission" date="2014-02" db="EMBL/GenBank/DDBJ databases">
        <title>Complete DNA sequence of /Kuraishia capsulata/ illustrates novel genomic features among budding yeasts (/Saccharomycotina/).</title>
        <authorList>
            <person name="Morales L."/>
            <person name="Noel B."/>
            <person name="Porcel B."/>
            <person name="Marcet-Houben M."/>
            <person name="Hullo M-F."/>
            <person name="Sacerdot C."/>
            <person name="Tekaia F."/>
            <person name="Leh-Louis V."/>
            <person name="Despons L."/>
            <person name="Khanna V."/>
            <person name="Aury J-M."/>
            <person name="Barbe V."/>
            <person name="Couloux A."/>
            <person name="Labadie K."/>
            <person name="Pelletier E."/>
            <person name="Souciet J-L."/>
            <person name="Boekhout T."/>
            <person name="Gabaldon T."/>
            <person name="Wincker P."/>
            <person name="Dujon B."/>
        </authorList>
    </citation>
    <scope>NUCLEOTIDE SEQUENCE</scope>
    <source>
        <strain evidence="6">CBS 1993</strain>
    </source>
</reference>
<keyword evidence="1" id="KW-0819">tRNA processing</keyword>